<sequence>MIELSGTKNTRDLGGYKTFDGKITKRNIFFRSDNTNKLTDYDIKKLREEHNLRTVIDLRNLMEIEEAPDKLTEIEGIKYYNIHFSIPDDEMAKLIKGKIEFHTLYILMLEEKQIIKELFEKVATSSGGAVLFHCTNGKDRTGLLAMILLGLVNVSKEDIVNDYKITYGLIKNKEDVKEGIEKYRLELYQSLPEYITPAIDYIFEKYKNFENYILSCGVSCELVDLVKNRFC</sequence>
<dbReference type="PANTHER" id="PTHR31126">
    <property type="entry name" value="TYROSINE-PROTEIN PHOSPHATASE"/>
    <property type="match status" value="1"/>
</dbReference>
<dbReference type="KEGG" id="ptrh:RsTaC01_0003"/>
<protein>
    <submittedName>
        <fullName evidence="3">Tyrosine-protein phosphatase</fullName>
    </submittedName>
</protein>
<reference evidence="3" key="1">
    <citation type="journal article" date="2023" name="ISME J.">
        <title>Emergence of putative energy parasites within Clostridia revealed by genome analysis of a novel endosymbiotic clade.</title>
        <authorList>
            <person name="Takahashi K."/>
            <person name="Kuwahara H."/>
            <person name="Horikawa Y."/>
            <person name="Izawa K."/>
            <person name="Kato D."/>
            <person name="Inagaki T."/>
            <person name="Yuki M."/>
            <person name="Ohkuma M."/>
            <person name="Hongoh Y."/>
        </authorList>
    </citation>
    <scope>NUCLEOTIDE SEQUENCE</scope>
    <source>
        <strain evidence="3">RsTa-C01</strain>
    </source>
</reference>
<dbReference type="PANTHER" id="PTHR31126:SF1">
    <property type="entry name" value="TYROSINE SPECIFIC PROTEIN PHOSPHATASES DOMAIN-CONTAINING PROTEIN"/>
    <property type="match status" value="1"/>
</dbReference>
<evidence type="ECO:0000256" key="1">
    <source>
        <dbReference type="ARBA" id="ARBA00009580"/>
    </source>
</evidence>
<dbReference type="PROSITE" id="PS50056">
    <property type="entry name" value="TYR_PHOSPHATASE_2"/>
    <property type="match status" value="1"/>
</dbReference>
<dbReference type="Pfam" id="PF13350">
    <property type="entry name" value="Y_phosphatase3"/>
    <property type="match status" value="1"/>
</dbReference>
<dbReference type="Gene3D" id="3.90.190.10">
    <property type="entry name" value="Protein tyrosine phosphatase superfamily"/>
    <property type="match status" value="1"/>
</dbReference>
<dbReference type="Proteomes" id="UP001335720">
    <property type="component" value="Chromosome"/>
</dbReference>
<dbReference type="AlphaFoldDB" id="A0AA48KYX6"/>
<dbReference type="InterPro" id="IPR029021">
    <property type="entry name" value="Prot-tyrosine_phosphatase-like"/>
</dbReference>
<dbReference type="EMBL" id="AP027925">
    <property type="protein sequence ID" value="BED92322.1"/>
    <property type="molecule type" value="Genomic_DNA"/>
</dbReference>
<gene>
    <name evidence="3" type="ORF">RsTaC01_0003</name>
</gene>
<name>A0AA48KYX6_9FIRM</name>
<organism evidence="3">
    <name type="scientific">Candidatus Paraimprobicoccus trichonymphae</name>
    <dbReference type="NCBI Taxonomy" id="3033793"/>
    <lineage>
        <taxon>Bacteria</taxon>
        <taxon>Bacillati</taxon>
        <taxon>Bacillota</taxon>
        <taxon>Clostridia</taxon>
        <taxon>Candidatus Paraimprobicoccus</taxon>
    </lineage>
</organism>
<comment type="similarity">
    <text evidence="1">Belongs to the protein-tyrosine phosphatase family.</text>
</comment>
<dbReference type="SUPFAM" id="SSF52799">
    <property type="entry name" value="(Phosphotyrosine protein) phosphatases II"/>
    <property type="match status" value="1"/>
</dbReference>
<dbReference type="InterPro" id="IPR016130">
    <property type="entry name" value="Tyr_Pase_AS"/>
</dbReference>
<dbReference type="PROSITE" id="PS00383">
    <property type="entry name" value="TYR_PHOSPHATASE_1"/>
    <property type="match status" value="1"/>
</dbReference>
<evidence type="ECO:0000313" key="3">
    <source>
        <dbReference type="EMBL" id="BED92322.1"/>
    </source>
</evidence>
<evidence type="ECO:0000259" key="2">
    <source>
        <dbReference type="PROSITE" id="PS50056"/>
    </source>
</evidence>
<feature type="domain" description="Tyrosine specific protein phosphatases" evidence="2">
    <location>
        <begin position="109"/>
        <end position="195"/>
    </location>
</feature>
<proteinExistence type="inferred from homology"/>
<accession>A0AA48KYX6</accession>
<dbReference type="InterPro" id="IPR026893">
    <property type="entry name" value="Tyr/Ser_Pase_IphP-type"/>
</dbReference>
<dbReference type="GO" id="GO:0004721">
    <property type="term" value="F:phosphoprotein phosphatase activity"/>
    <property type="evidence" value="ECO:0007669"/>
    <property type="project" value="InterPro"/>
</dbReference>
<dbReference type="InterPro" id="IPR000387">
    <property type="entry name" value="Tyr_Pase_dom"/>
</dbReference>